<dbReference type="CDD" id="cd02856">
    <property type="entry name" value="E_set_GDE_Isoamylase_N"/>
    <property type="match status" value="1"/>
</dbReference>
<dbReference type="Gene3D" id="2.60.40.10">
    <property type="entry name" value="Immunoglobulins"/>
    <property type="match status" value="1"/>
</dbReference>
<dbReference type="EC" id="3.2.1.196" evidence="7"/>
<evidence type="ECO:0000256" key="2">
    <source>
        <dbReference type="ARBA" id="ARBA00022801"/>
    </source>
</evidence>
<dbReference type="Pfam" id="PF00128">
    <property type="entry name" value="Alpha-amylase"/>
    <property type="match status" value="1"/>
</dbReference>
<evidence type="ECO:0000256" key="3">
    <source>
        <dbReference type="ARBA" id="ARBA00022946"/>
    </source>
</evidence>
<dbReference type="Pfam" id="PF02922">
    <property type="entry name" value="CBM_48"/>
    <property type="match status" value="1"/>
</dbReference>
<name>A0A6J4HJV0_9BACT</name>
<dbReference type="InterPro" id="IPR004193">
    <property type="entry name" value="Glyco_hydro_13_N"/>
</dbReference>
<comment type="similarity">
    <text evidence="1">Belongs to the glycosyl hydrolase 13 family.</text>
</comment>
<evidence type="ECO:0000256" key="1">
    <source>
        <dbReference type="ARBA" id="ARBA00008061"/>
    </source>
</evidence>
<feature type="compositionally biased region" description="Low complexity" evidence="5">
    <location>
        <begin position="476"/>
        <end position="495"/>
    </location>
</feature>
<dbReference type="InterPro" id="IPR013780">
    <property type="entry name" value="Glyco_hydro_b"/>
</dbReference>
<dbReference type="InterPro" id="IPR044505">
    <property type="entry name" value="GlgX_Isoamylase_N_E_set"/>
</dbReference>
<reference evidence="7" key="1">
    <citation type="submission" date="2020-02" db="EMBL/GenBank/DDBJ databases">
        <authorList>
            <person name="Meier V. D."/>
        </authorList>
    </citation>
    <scope>NUCLEOTIDE SEQUENCE</scope>
    <source>
        <strain evidence="7">AVDCRST_MAG42</strain>
    </source>
</reference>
<dbReference type="GO" id="GO:0005980">
    <property type="term" value="P:glycogen catabolic process"/>
    <property type="evidence" value="ECO:0007669"/>
    <property type="project" value="InterPro"/>
</dbReference>
<dbReference type="SUPFAM" id="SSF51011">
    <property type="entry name" value="Glycosyl hydrolase domain"/>
    <property type="match status" value="1"/>
</dbReference>
<evidence type="ECO:0000259" key="6">
    <source>
        <dbReference type="SMART" id="SM00642"/>
    </source>
</evidence>
<organism evidence="7">
    <name type="scientific">uncultured Chthoniobacterales bacterium</name>
    <dbReference type="NCBI Taxonomy" id="1836801"/>
    <lineage>
        <taxon>Bacteria</taxon>
        <taxon>Pseudomonadati</taxon>
        <taxon>Verrucomicrobiota</taxon>
        <taxon>Spartobacteria</taxon>
        <taxon>Chthoniobacterales</taxon>
        <taxon>environmental samples</taxon>
    </lineage>
</organism>
<dbReference type="InterPro" id="IPR006047">
    <property type="entry name" value="GH13_cat_dom"/>
</dbReference>
<dbReference type="SUPFAM" id="SSF51445">
    <property type="entry name" value="(Trans)glycosidases"/>
    <property type="match status" value="1"/>
</dbReference>
<dbReference type="InterPro" id="IPR014756">
    <property type="entry name" value="Ig_E-set"/>
</dbReference>
<dbReference type="SUPFAM" id="SSF81296">
    <property type="entry name" value="E set domains"/>
    <property type="match status" value="1"/>
</dbReference>
<accession>A0A6J4HJV0</accession>
<dbReference type="PANTHER" id="PTHR43002">
    <property type="entry name" value="GLYCOGEN DEBRANCHING ENZYME"/>
    <property type="match status" value="1"/>
</dbReference>
<dbReference type="Gene3D" id="3.20.20.80">
    <property type="entry name" value="Glycosidases"/>
    <property type="match status" value="1"/>
</dbReference>
<evidence type="ECO:0000313" key="7">
    <source>
        <dbReference type="EMBL" id="CAA9226521.1"/>
    </source>
</evidence>
<dbReference type="InterPro" id="IPR013783">
    <property type="entry name" value="Ig-like_fold"/>
</dbReference>
<protein>
    <submittedName>
        <fullName evidence="7">GH13_11 / GH13 / GH13_10 / GH13_13 / CBM 48 / GH13_2 / GH13_36 / GH13_37 / GH13_14</fullName>
        <ecNumber evidence="7">3.2.1.196</ecNumber>
    </submittedName>
</protein>
<evidence type="ECO:0000256" key="4">
    <source>
        <dbReference type="ARBA" id="ARBA00023295"/>
    </source>
</evidence>
<dbReference type="GO" id="GO:0004135">
    <property type="term" value="F:amylo-alpha-1,6-glucosidase activity"/>
    <property type="evidence" value="ECO:0007669"/>
    <property type="project" value="InterPro"/>
</dbReference>
<dbReference type="GO" id="GO:0120549">
    <property type="term" value="F:limit dextrin alpha-1,6-maltotetraose-hydrolase activity"/>
    <property type="evidence" value="ECO:0007669"/>
    <property type="project" value="UniProtKB-EC"/>
</dbReference>
<gene>
    <name evidence="7" type="ORF">AVDCRST_MAG42-877</name>
</gene>
<dbReference type="Gene3D" id="2.60.40.1180">
    <property type="entry name" value="Golgi alpha-mannosidase II"/>
    <property type="match status" value="1"/>
</dbReference>
<dbReference type="CDD" id="cd11326">
    <property type="entry name" value="AmyAc_Glg_debranch"/>
    <property type="match status" value="1"/>
</dbReference>
<dbReference type="FunFam" id="3.20.20.80:FF:000054">
    <property type="entry name" value="Glycogen debranching enzyme"/>
    <property type="match status" value="1"/>
</dbReference>
<keyword evidence="4 7" id="KW-0326">Glycosidase</keyword>
<sequence>MTPIKIWLGYPYPLGATWMGNGVNFAIFSESATSVDLCLFDRLESAQENVRIPMTEHTDQVWHIFLPDVRPGQLYGYRVYGPYDPERGMRFNSSKLLLDPYAKAIAGTINWSDEMFGYVVGGEGEDLVRDFRDDAWGMPKAVVIDPTFDWGDDKRPRTPLNESVIYELHVKGFSRLNERVPAEQRGTYAGLGSPASIEYLKDLGVTAVELLPVQEFVNDKILVDKGLTNYWGYNTIGYFAPEARYSSSGGMGEQVQEFKSMVRNLHAAGIEVILDVVYNHTGEGNHLGPTLSFRGVDNHAYYWLSPEDQRFYMDFTGTGNTFNLLHPRTLQLVMDSLRYWVLEMHIDGFRFDLASTLARDFGGVNKLHAFFEIIHQDPVLSQVKLIAEPWDVGIGGYQVGNFPVLWAEWNGKYRDAIRGFWKGDEGLIGEVAYRLTGSPDLYQHNGRRPYASINFITAHDGFTLNDLVSYNDKHNLANGENNNDGDNNNHSWNHGVEGPTDDPDIMELRARQRRNLMTTLLLSQGVPMITAGDEWARTQQGNNNAYCQDNEISWLTWDRTDEQKQMLEFTKKLIQARRDHPVFRRPKFFQGRRIRGSEIKDVMWFNPGGNEMSEEEWNSPFVRCLGMLLSGDTIDVLNFQGEPIRDKTFLMLINAHYEPVTFVLPGQENLEWRLVMDTATDDGFIEDGDKHASGDDIEVESRSTMLLRLTAGSQAQARYESWRKRQVEIPRNVPEPAGAKPPARKRIKGTTPTRS</sequence>
<dbReference type="InterPro" id="IPR011837">
    <property type="entry name" value="Glycogen_debranch_GlgX"/>
</dbReference>
<evidence type="ECO:0000256" key="5">
    <source>
        <dbReference type="SAM" id="MobiDB-lite"/>
    </source>
</evidence>
<keyword evidence="2 7" id="KW-0378">Hydrolase</keyword>
<dbReference type="EMBL" id="CADCTA010000047">
    <property type="protein sequence ID" value="CAA9226521.1"/>
    <property type="molecule type" value="Genomic_DNA"/>
</dbReference>
<dbReference type="InterPro" id="IPR017853">
    <property type="entry name" value="GH"/>
</dbReference>
<feature type="region of interest" description="Disordered" evidence="5">
    <location>
        <begin position="475"/>
        <end position="503"/>
    </location>
</feature>
<keyword evidence="3" id="KW-0809">Transit peptide</keyword>
<dbReference type="AlphaFoldDB" id="A0A6J4HJV0"/>
<proteinExistence type="inferred from homology"/>
<feature type="region of interest" description="Disordered" evidence="5">
    <location>
        <begin position="713"/>
        <end position="755"/>
    </location>
</feature>
<dbReference type="NCBIfam" id="TIGR02100">
    <property type="entry name" value="glgX_debranch"/>
    <property type="match status" value="1"/>
</dbReference>
<feature type="domain" description="Glycosyl hydrolase family 13 catalytic" evidence="6">
    <location>
        <begin position="167"/>
        <end position="577"/>
    </location>
</feature>
<dbReference type="SMART" id="SM00642">
    <property type="entry name" value="Aamy"/>
    <property type="match status" value="1"/>
</dbReference>